<dbReference type="EMBL" id="JBHLXE010000069">
    <property type="protein sequence ID" value="MFC0179605.1"/>
    <property type="molecule type" value="Genomic_DNA"/>
</dbReference>
<gene>
    <name evidence="1" type="ORF">ACFFIT_05820</name>
</gene>
<evidence type="ECO:0000313" key="2">
    <source>
        <dbReference type="Proteomes" id="UP001589758"/>
    </source>
</evidence>
<protein>
    <recommendedName>
        <fullName evidence="3">Integrase</fullName>
    </recommendedName>
</protein>
<dbReference type="Proteomes" id="UP001589758">
    <property type="component" value="Unassembled WGS sequence"/>
</dbReference>
<dbReference type="RefSeq" id="WP_385876708.1">
    <property type="nucleotide sequence ID" value="NZ_JBHLXE010000069.1"/>
</dbReference>
<accession>A0ABV6CBU7</accession>
<sequence length="88" mass="10158">MAHLRASLIIEGTMASFTKTERGFRAFIKVDGTRESKSFKTKREATEWATARELQISESKSKPLGEQFTLRDALRKCPKLVDHYTFYI</sequence>
<proteinExistence type="predicted"/>
<evidence type="ECO:0000313" key="1">
    <source>
        <dbReference type="EMBL" id="MFC0179605.1"/>
    </source>
</evidence>
<keyword evidence="2" id="KW-1185">Reference proteome</keyword>
<organism evidence="1 2">
    <name type="scientific">Thorsellia kenyensis</name>
    <dbReference type="NCBI Taxonomy" id="1549888"/>
    <lineage>
        <taxon>Bacteria</taxon>
        <taxon>Pseudomonadati</taxon>
        <taxon>Pseudomonadota</taxon>
        <taxon>Gammaproteobacteria</taxon>
        <taxon>Enterobacterales</taxon>
        <taxon>Thorselliaceae</taxon>
        <taxon>Thorsellia</taxon>
    </lineage>
</organism>
<comment type="caution">
    <text evidence="1">The sequence shown here is derived from an EMBL/GenBank/DDBJ whole genome shotgun (WGS) entry which is preliminary data.</text>
</comment>
<name>A0ABV6CBU7_9GAMM</name>
<reference evidence="1 2" key="1">
    <citation type="submission" date="2024-09" db="EMBL/GenBank/DDBJ databases">
        <authorList>
            <person name="Sun Q."/>
            <person name="Mori K."/>
        </authorList>
    </citation>
    <scope>NUCLEOTIDE SEQUENCE [LARGE SCALE GENOMIC DNA]</scope>
    <source>
        <strain evidence="1 2">CCM 8545</strain>
    </source>
</reference>
<evidence type="ECO:0008006" key="3">
    <source>
        <dbReference type="Google" id="ProtNLM"/>
    </source>
</evidence>